<dbReference type="CDD" id="cd17535">
    <property type="entry name" value="REC_NarL-like"/>
    <property type="match status" value="1"/>
</dbReference>
<evidence type="ECO:0000313" key="6">
    <source>
        <dbReference type="EMBL" id="GFM33248.1"/>
    </source>
</evidence>
<dbReference type="RefSeq" id="WP_174404920.1">
    <property type="nucleotide sequence ID" value="NZ_BLVO01000013.1"/>
</dbReference>
<dbReference type="GO" id="GO:0003677">
    <property type="term" value="F:DNA binding"/>
    <property type="evidence" value="ECO:0007669"/>
    <property type="project" value="UniProtKB-KW"/>
</dbReference>
<dbReference type="PROSITE" id="PS00622">
    <property type="entry name" value="HTH_LUXR_1"/>
    <property type="match status" value="1"/>
</dbReference>
<dbReference type="SMART" id="SM00448">
    <property type="entry name" value="REC"/>
    <property type="match status" value="1"/>
</dbReference>
<keyword evidence="7" id="KW-1185">Reference proteome</keyword>
<dbReference type="SUPFAM" id="SSF52172">
    <property type="entry name" value="CheY-like"/>
    <property type="match status" value="1"/>
</dbReference>
<dbReference type="PANTHER" id="PTHR43214">
    <property type="entry name" value="TWO-COMPONENT RESPONSE REGULATOR"/>
    <property type="match status" value="1"/>
</dbReference>
<dbReference type="Pfam" id="PF00072">
    <property type="entry name" value="Response_reg"/>
    <property type="match status" value="1"/>
</dbReference>
<dbReference type="InterPro" id="IPR016032">
    <property type="entry name" value="Sig_transdc_resp-reg_C-effctor"/>
</dbReference>
<keyword evidence="2 6" id="KW-0238">DNA-binding</keyword>
<evidence type="ECO:0000256" key="1">
    <source>
        <dbReference type="ARBA" id="ARBA00022553"/>
    </source>
</evidence>
<dbReference type="GO" id="GO:0006355">
    <property type="term" value="P:regulation of DNA-templated transcription"/>
    <property type="evidence" value="ECO:0007669"/>
    <property type="project" value="InterPro"/>
</dbReference>
<dbReference type="PANTHER" id="PTHR43214:SF43">
    <property type="entry name" value="TWO-COMPONENT RESPONSE REGULATOR"/>
    <property type="match status" value="1"/>
</dbReference>
<reference evidence="6 7" key="1">
    <citation type="submission" date="2020-05" db="EMBL/GenBank/DDBJ databases">
        <title>Draft genome sequence of Desulfovibrio sp. strain HN2T.</title>
        <authorList>
            <person name="Ueno A."/>
            <person name="Tamazawa S."/>
            <person name="Tamamura S."/>
            <person name="Murakami T."/>
            <person name="Kiyama T."/>
            <person name="Inomata H."/>
            <person name="Amano Y."/>
            <person name="Miyakawa K."/>
            <person name="Tamaki H."/>
            <person name="Naganuma T."/>
            <person name="Kaneko K."/>
        </authorList>
    </citation>
    <scope>NUCLEOTIDE SEQUENCE [LARGE SCALE GENOMIC DNA]</scope>
    <source>
        <strain evidence="6 7">HN2</strain>
    </source>
</reference>
<feature type="domain" description="HTH luxR-type" evidence="4">
    <location>
        <begin position="149"/>
        <end position="214"/>
    </location>
</feature>
<name>A0A7J0BI60_9BACT</name>
<gene>
    <name evidence="6" type="ORF">DSM101010T_16130</name>
</gene>
<dbReference type="PRINTS" id="PR00038">
    <property type="entry name" value="HTHLUXR"/>
</dbReference>
<keyword evidence="1 3" id="KW-0597">Phosphoprotein</keyword>
<dbReference type="Proteomes" id="UP000503840">
    <property type="component" value="Unassembled WGS sequence"/>
</dbReference>
<evidence type="ECO:0000259" key="4">
    <source>
        <dbReference type="PROSITE" id="PS50043"/>
    </source>
</evidence>
<accession>A0A7J0BI60</accession>
<dbReference type="InterPro" id="IPR011006">
    <property type="entry name" value="CheY-like_superfamily"/>
</dbReference>
<sequence length="215" mass="23216">MLPADPSHTHANLRFLLVDDHPAVRQGLNLLLESNGYTPGVEAGTRSDAKECLEQAAFDLALLDLSLADGSGLDLLADLAEHGVRTLIYSMHEDPGTIDRALRCGANGYVTKREDPGVLLEGILGVLRGERFVSDRAGLSLDEAAGTSTADPLFLLSDQERAIFSAMARGESNMEVAEKLGISPRTVETYLTRMVNKLGLANVRTLRKFAINGRE</sequence>
<proteinExistence type="predicted"/>
<dbReference type="InterPro" id="IPR039420">
    <property type="entry name" value="WalR-like"/>
</dbReference>
<dbReference type="GO" id="GO:0000160">
    <property type="term" value="P:phosphorelay signal transduction system"/>
    <property type="evidence" value="ECO:0007669"/>
    <property type="project" value="InterPro"/>
</dbReference>
<evidence type="ECO:0000256" key="3">
    <source>
        <dbReference type="PROSITE-ProRule" id="PRU00169"/>
    </source>
</evidence>
<comment type="caution">
    <text evidence="6">The sequence shown here is derived from an EMBL/GenBank/DDBJ whole genome shotgun (WGS) entry which is preliminary data.</text>
</comment>
<dbReference type="InterPro" id="IPR001789">
    <property type="entry name" value="Sig_transdc_resp-reg_receiver"/>
</dbReference>
<dbReference type="Gene3D" id="1.10.10.10">
    <property type="entry name" value="Winged helix-like DNA-binding domain superfamily/Winged helix DNA-binding domain"/>
    <property type="match status" value="1"/>
</dbReference>
<dbReference type="InterPro" id="IPR058245">
    <property type="entry name" value="NreC/VraR/RcsB-like_REC"/>
</dbReference>
<evidence type="ECO:0000259" key="5">
    <source>
        <dbReference type="PROSITE" id="PS50110"/>
    </source>
</evidence>
<dbReference type="PROSITE" id="PS50110">
    <property type="entry name" value="RESPONSE_REGULATORY"/>
    <property type="match status" value="1"/>
</dbReference>
<protein>
    <submittedName>
        <fullName evidence="6">DNA-binding response regulator</fullName>
    </submittedName>
</protein>
<dbReference type="Pfam" id="PF00196">
    <property type="entry name" value="GerE"/>
    <property type="match status" value="1"/>
</dbReference>
<organism evidence="6 7">
    <name type="scientific">Desulfovibrio subterraneus</name>
    <dbReference type="NCBI Taxonomy" id="2718620"/>
    <lineage>
        <taxon>Bacteria</taxon>
        <taxon>Pseudomonadati</taxon>
        <taxon>Thermodesulfobacteriota</taxon>
        <taxon>Desulfovibrionia</taxon>
        <taxon>Desulfovibrionales</taxon>
        <taxon>Desulfovibrionaceae</taxon>
        <taxon>Desulfovibrio</taxon>
    </lineage>
</organism>
<dbReference type="Gene3D" id="3.40.50.2300">
    <property type="match status" value="1"/>
</dbReference>
<dbReference type="InterPro" id="IPR036388">
    <property type="entry name" value="WH-like_DNA-bd_sf"/>
</dbReference>
<dbReference type="InterPro" id="IPR000792">
    <property type="entry name" value="Tscrpt_reg_LuxR_C"/>
</dbReference>
<dbReference type="CDD" id="cd06170">
    <property type="entry name" value="LuxR_C_like"/>
    <property type="match status" value="1"/>
</dbReference>
<dbReference type="AlphaFoldDB" id="A0A7J0BI60"/>
<evidence type="ECO:0000313" key="7">
    <source>
        <dbReference type="Proteomes" id="UP000503840"/>
    </source>
</evidence>
<feature type="modified residue" description="4-aspartylphosphate" evidence="3">
    <location>
        <position position="64"/>
    </location>
</feature>
<dbReference type="PROSITE" id="PS50043">
    <property type="entry name" value="HTH_LUXR_2"/>
    <property type="match status" value="1"/>
</dbReference>
<dbReference type="EMBL" id="BLVO01000013">
    <property type="protein sequence ID" value="GFM33248.1"/>
    <property type="molecule type" value="Genomic_DNA"/>
</dbReference>
<feature type="domain" description="Response regulatory" evidence="5">
    <location>
        <begin position="14"/>
        <end position="127"/>
    </location>
</feature>
<evidence type="ECO:0000256" key="2">
    <source>
        <dbReference type="ARBA" id="ARBA00023125"/>
    </source>
</evidence>
<dbReference type="SUPFAM" id="SSF46894">
    <property type="entry name" value="C-terminal effector domain of the bipartite response regulators"/>
    <property type="match status" value="1"/>
</dbReference>
<dbReference type="SMART" id="SM00421">
    <property type="entry name" value="HTH_LUXR"/>
    <property type="match status" value="1"/>
</dbReference>